<dbReference type="SMART" id="SM00482">
    <property type="entry name" value="POLAc"/>
    <property type="match status" value="1"/>
</dbReference>
<dbReference type="InterPro" id="IPR036397">
    <property type="entry name" value="RNaseH_sf"/>
</dbReference>
<gene>
    <name evidence="7" type="ORF">DN052_05170</name>
</gene>
<dbReference type="InterPro" id="IPR043502">
    <property type="entry name" value="DNA/RNA_pol_sf"/>
</dbReference>
<evidence type="ECO:0000259" key="6">
    <source>
        <dbReference type="SMART" id="SM00482"/>
    </source>
</evidence>
<dbReference type="Gene3D" id="1.10.150.20">
    <property type="entry name" value="5' to 3' exonuclease, C-terminal subdomain"/>
    <property type="match status" value="1"/>
</dbReference>
<protein>
    <recommendedName>
        <fullName evidence="3">DNA-directed DNA polymerase</fullName>
        <ecNumber evidence="3">2.7.7.7</ecNumber>
    </recommendedName>
</protein>
<dbReference type="InterPro" id="IPR001098">
    <property type="entry name" value="DNA-dir_DNA_pol_A_palm_dom"/>
</dbReference>
<accession>A0A2W1K6I0</accession>
<dbReference type="PANTHER" id="PTHR10133">
    <property type="entry name" value="DNA POLYMERASE I"/>
    <property type="match status" value="1"/>
</dbReference>
<dbReference type="PANTHER" id="PTHR10133:SF27">
    <property type="entry name" value="DNA POLYMERASE NU"/>
    <property type="match status" value="1"/>
</dbReference>
<organism evidence="7 8">
    <name type="scientific">Acidithiobacillus ferrooxidans</name>
    <name type="common">Thiobacillus ferrooxidans</name>
    <dbReference type="NCBI Taxonomy" id="920"/>
    <lineage>
        <taxon>Bacteria</taxon>
        <taxon>Pseudomonadati</taxon>
        <taxon>Pseudomonadota</taxon>
        <taxon>Acidithiobacillia</taxon>
        <taxon>Acidithiobacillales</taxon>
        <taxon>Acidithiobacillaceae</taxon>
        <taxon>Acidithiobacillus</taxon>
    </lineage>
</organism>
<dbReference type="EMBL" id="QKQP01000001">
    <property type="protein sequence ID" value="PZD82409.1"/>
    <property type="molecule type" value="Genomic_DNA"/>
</dbReference>
<evidence type="ECO:0000313" key="7">
    <source>
        <dbReference type="EMBL" id="PZD82409.1"/>
    </source>
</evidence>
<dbReference type="Gene3D" id="3.30.70.370">
    <property type="match status" value="2"/>
</dbReference>
<dbReference type="OrthoDB" id="9806424at2"/>
<dbReference type="GO" id="GO:0003887">
    <property type="term" value="F:DNA-directed DNA polymerase activity"/>
    <property type="evidence" value="ECO:0007669"/>
    <property type="project" value="UniProtKB-EC"/>
</dbReference>
<dbReference type="Proteomes" id="UP000248886">
    <property type="component" value="Unassembled WGS sequence"/>
</dbReference>
<dbReference type="RefSeq" id="WP_054608669.1">
    <property type="nucleotide sequence ID" value="NZ_AP025160.1"/>
</dbReference>
<evidence type="ECO:0000256" key="4">
    <source>
        <dbReference type="ARBA" id="ARBA00022705"/>
    </source>
</evidence>
<dbReference type="GO" id="GO:0006261">
    <property type="term" value="P:DNA-templated DNA replication"/>
    <property type="evidence" value="ECO:0007669"/>
    <property type="project" value="InterPro"/>
</dbReference>
<dbReference type="AlphaFoldDB" id="A0A2W1K6I0"/>
<dbReference type="SUPFAM" id="SSF53098">
    <property type="entry name" value="Ribonuclease H-like"/>
    <property type="match status" value="1"/>
</dbReference>
<reference evidence="7 8" key="1">
    <citation type="submission" date="2018-06" db="EMBL/GenBank/DDBJ databases">
        <title>Draft sequence of Acidithiobacillus ferrooxidans CCM 4253.</title>
        <authorList>
            <person name="Moya-Beltran A."/>
            <person name="Castro M."/>
            <person name="Covarrubias P.C."/>
            <person name="Issotta F."/>
            <person name="Janiczek O."/>
            <person name="Mandl M."/>
            <person name="Kucera J."/>
            <person name="Quatrini R."/>
        </authorList>
    </citation>
    <scope>NUCLEOTIDE SEQUENCE [LARGE SCALE GENOMIC DNA]</scope>
    <source>
        <strain evidence="7 8">CCM 4253</strain>
    </source>
</reference>
<dbReference type="GO" id="GO:0006302">
    <property type="term" value="P:double-strand break repair"/>
    <property type="evidence" value="ECO:0007669"/>
    <property type="project" value="TreeGrafter"/>
</dbReference>
<dbReference type="EC" id="2.7.7.7" evidence="3"/>
<dbReference type="GO" id="GO:0003677">
    <property type="term" value="F:DNA binding"/>
    <property type="evidence" value="ECO:0007669"/>
    <property type="project" value="InterPro"/>
</dbReference>
<feature type="domain" description="DNA-directed DNA polymerase family A palm" evidence="6">
    <location>
        <begin position="511"/>
        <end position="849"/>
    </location>
</feature>
<dbReference type="InterPro" id="IPR012337">
    <property type="entry name" value="RNaseH-like_sf"/>
</dbReference>
<sequence length="888" mass="96738">MFFDDDEIRIDTPALASEPEQRVMVAVSTPPKTPCVQEPVLPPLELTPSKGATPPVEQLFAGPEDVCQAVEVLFRDDVEEVVLDFETTALTPWSSPKDPGTTTRIGTRTISQMRKDGVTFNTTPRARVLSVYVPAANYKAAFDLDLLSTEDKVSLADALTGKTWVGHNLGFDYQWMLTLSPHCRPDRIVDTMLLTTACRPDAEICMQGAVVKHHTGGRGTSHPRKHIADLQQYLQERSASTGRGDKDDGAMPLKALSLWLLDEKMDKQYQMPHNWMPDQLSHEHYAYCMGDVEAPGTIARRLLNLPDDSPLQDLLDGIDVHPGGKAYRIFEGALHTLVRMQRKGIPWSSEAAADLDAALGEEAEAAAEDLVKVAPALETPIAVPQKPTKKNPNPDPKMVYPIKDLLNPTKGLSSQVKAAIADAIFIETHKPVPLSDTGGPTLDAKTLAFEFPGSKVVAALNTLQGKSKARSMIAKYAASAGDGRLHPITGINTVTGRTSAQEPALQQVPRDPRFRAIFAAGEGHQILATDFSSIELRIAAALGVRAWRELQAIVGWASGDRGPTAKKASMAYQSVSWLFKNEPDLLPFLQATDPATVVPEWLLDVPQPSGRDASVEEWGRSIAADLARWVYKIRMASGGDEARLSFRAAYVGGLDPHLLTALAMQAQGGHFDLRGKSPLAFLQGLSGDEAKTLKHGMKDARQGAKAVNFGSLYGQQPLGLHRYGVTGYGLTWSVEEAAAAHRAWFDLYPEIGLWHWLLRYAHKVKASILNPYNASEMRTVEEGGKVFRWYTLSGRTTISPKVTGAANFQDQGTGAEIALDALASLPGNVAAMLVNFVHDELVLEVPAMQVEEVQAIVERTMIASANKYLLPFGIPTEVESSVGDCWIH</sequence>
<dbReference type="Pfam" id="PF00476">
    <property type="entry name" value="DNA_pol_A"/>
    <property type="match status" value="2"/>
</dbReference>
<dbReference type="InterPro" id="IPR002298">
    <property type="entry name" value="DNA_polymerase_A"/>
</dbReference>
<comment type="catalytic activity">
    <reaction evidence="5">
        <text>DNA(n) + a 2'-deoxyribonucleoside 5'-triphosphate = DNA(n+1) + diphosphate</text>
        <dbReference type="Rhea" id="RHEA:22508"/>
        <dbReference type="Rhea" id="RHEA-COMP:17339"/>
        <dbReference type="Rhea" id="RHEA-COMP:17340"/>
        <dbReference type="ChEBI" id="CHEBI:33019"/>
        <dbReference type="ChEBI" id="CHEBI:61560"/>
        <dbReference type="ChEBI" id="CHEBI:173112"/>
        <dbReference type="EC" id="2.7.7.7"/>
    </reaction>
</comment>
<evidence type="ECO:0000256" key="5">
    <source>
        <dbReference type="ARBA" id="ARBA00049244"/>
    </source>
</evidence>
<proteinExistence type="inferred from homology"/>
<evidence type="ECO:0000256" key="3">
    <source>
        <dbReference type="ARBA" id="ARBA00012417"/>
    </source>
</evidence>
<comment type="similarity">
    <text evidence="1">Belongs to the DNA polymerase type-A family.</text>
</comment>
<comment type="subunit">
    <text evidence="2">Single-chain monomer with multiple functions.</text>
</comment>
<keyword evidence="4" id="KW-0235">DNA replication</keyword>
<dbReference type="SUPFAM" id="SSF56672">
    <property type="entry name" value="DNA/RNA polymerases"/>
    <property type="match status" value="2"/>
</dbReference>
<evidence type="ECO:0000313" key="8">
    <source>
        <dbReference type="Proteomes" id="UP000248886"/>
    </source>
</evidence>
<name>A0A2W1K6I0_ACIFR</name>
<evidence type="ECO:0000256" key="1">
    <source>
        <dbReference type="ARBA" id="ARBA00007705"/>
    </source>
</evidence>
<comment type="caution">
    <text evidence="7">The sequence shown here is derived from an EMBL/GenBank/DDBJ whole genome shotgun (WGS) entry which is preliminary data.</text>
</comment>
<dbReference type="Gene3D" id="3.30.420.10">
    <property type="entry name" value="Ribonuclease H-like superfamily/Ribonuclease H"/>
    <property type="match status" value="1"/>
</dbReference>
<evidence type="ECO:0000256" key="2">
    <source>
        <dbReference type="ARBA" id="ARBA00011541"/>
    </source>
</evidence>